<keyword evidence="2" id="KW-0067">ATP-binding</keyword>
<gene>
    <name evidence="6" type="ORF">K435DRAFT_959315</name>
</gene>
<dbReference type="InterPro" id="IPR014001">
    <property type="entry name" value="Helicase_ATP-bd"/>
</dbReference>
<dbReference type="Gene3D" id="3.40.50.300">
    <property type="entry name" value="P-loop containing nucleotide triphosphate hydrolases"/>
    <property type="match status" value="2"/>
</dbReference>
<name>A0A4S8MZ53_DENBC</name>
<feature type="domain" description="Helicase C-terminal" evidence="5">
    <location>
        <begin position="584"/>
        <end position="759"/>
    </location>
</feature>
<organism evidence="6 7">
    <name type="scientific">Dendrothele bispora (strain CBS 962.96)</name>
    <dbReference type="NCBI Taxonomy" id="1314807"/>
    <lineage>
        <taxon>Eukaryota</taxon>
        <taxon>Fungi</taxon>
        <taxon>Dikarya</taxon>
        <taxon>Basidiomycota</taxon>
        <taxon>Agaricomycotina</taxon>
        <taxon>Agaricomycetes</taxon>
        <taxon>Agaricomycetidae</taxon>
        <taxon>Agaricales</taxon>
        <taxon>Agaricales incertae sedis</taxon>
        <taxon>Dendrothele</taxon>
    </lineage>
</organism>
<dbReference type="SMART" id="SM00490">
    <property type="entry name" value="HELICc"/>
    <property type="match status" value="1"/>
</dbReference>
<protein>
    <submittedName>
        <fullName evidence="6">P-loop containing nucleoside triphosphate hydrolase protein</fullName>
    </submittedName>
</protein>
<dbReference type="SMART" id="SM00487">
    <property type="entry name" value="DEXDc"/>
    <property type="match status" value="1"/>
</dbReference>
<evidence type="ECO:0000313" key="7">
    <source>
        <dbReference type="Proteomes" id="UP000297245"/>
    </source>
</evidence>
<sequence length="1119" mass="125248">MDPGPSNAKSSKKRRKSPDEILSSELDSLPSDHEKPYGSQSAVKKARRTPASRSETKVSRTRNKGKGKQKKDSDSDEAWPEYFHSLFKLFKAINTVLAFVSSRKQMANSFAAIRASVENIIKQPLDLTKVAELKALLPDIVQFAYVPKISVQVFDSQKRKGSPDFSVISQSRDSLLGLTQNEQEDETESDHVLVLEFADTWRGTATGSGSGSAKETSLYTPNVRTPAATKKLVEKRNERFRRAVNELIAATPIHDDPVALVQAAAKDHVPVNPDVMPEESFAMDDGPVVPVPDPENRPSVEEVLQEIQEQRWYRDQIVDRRIIPAKEGTSVDIPLSPSIRQALRNARGIESLYSHQASAINAIAQNKDVIVSTPTASGKSVIYQVPLLKFLEENRNASAMFVYPTKALAQDQKAALENLLVACPGLEHVQVCTYDGDTPPELRAGIRATASVIFTNFDMIHVSILPHEDLWRSFLKNLKLFVADELHYYSGNMGSHVAQVMRRLRRICAAVGNRRVRFVSCSATISNPGKHMIDIFGINSDQVEVVQEDGAPSGQKELLIWQSPYVDEEEKAFGRTGAIGEATGLMRFLMRRGLRVILFCKIRKVCELVMKTLRAELTSQGRHDILNRVQAYRGGYSPEDRRRIENEAFTGHLLGIVATNALELGVDIGALDAVIMLGFPMSIASYKQQSGRAGRRRQDSLSILVATGYPLDQYYVKHPNELHDGLTDDLTLDLDNKFILEAHLQCAAHEMPMSLEDEKYFGPMTREICEKMLHKDNDGWYHTHNKYLPTPSKLINIRGVKEDKYTLVNVTKSTKNAAILEEIEISRALFEIYDGAVFLHQGETFIVQDIKHDSKLVKLKQVDVNWTTRPRDFTDVNAVETYRIREIKGSSRRAYYGRVDVKTQVFGFHKIRHNVILDVVDVESDPWEQETTGMWIDVPPFVLELIRDKGIKPAAAIHSAEHAFMNQFALSQDTRTECKAEEKEYMKKESRRKRPARKVLHRLIIYDPAANGAGVTAKAFDNVSDILRKAFDAIEHCGCSESSGCIQCNVLSPACKEKNAVASKAGALAVLKAILGLEVDPDSIPYETDERHLQGHDSIVTASSVRERDHVRVESEGTM</sequence>
<proteinExistence type="predicted"/>
<dbReference type="GO" id="GO:0016787">
    <property type="term" value="F:hydrolase activity"/>
    <property type="evidence" value="ECO:0007669"/>
    <property type="project" value="UniProtKB-KW"/>
</dbReference>
<dbReference type="PROSITE" id="PS51194">
    <property type="entry name" value="HELICASE_CTER"/>
    <property type="match status" value="1"/>
</dbReference>
<dbReference type="InterPro" id="IPR055227">
    <property type="entry name" value="HRQ1_WHD"/>
</dbReference>
<dbReference type="PANTHER" id="PTHR47957:SF3">
    <property type="entry name" value="ATP-DEPENDENT HELICASE HRQ1"/>
    <property type="match status" value="1"/>
</dbReference>
<dbReference type="Pfam" id="PF09369">
    <property type="entry name" value="MZB"/>
    <property type="match status" value="1"/>
</dbReference>
<dbReference type="PROSITE" id="PS51192">
    <property type="entry name" value="HELICASE_ATP_BIND_1"/>
    <property type="match status" value="1"/>
</dbReference>
<keyword evidence="6" id="KW-0378">Hydrolase</keyword>
<feature type="region of interest" description="Disordered" evidence="3">
    <location>
        <begin position="1"/>
        <end position="76"/>
    </location>
</feature>
<dbReference type="Pfam" id="PF00271">
    <property type="entry name" value="Helicase_C"/>
    <property type="match status" value="1"/>
</dbReference>
<dbReference type="GO" id="GO:0036297">
    <property type="term" value="P:interstrand cross-link repair"/>
    <property type="evidence" value="ECO:0007669"/>
    <property type="project" value="TreeGrafter"/>
</dbReference>
<evidence type="ECO:0000256" key="1">
    <source>
        <dbReference type="ARBA" id="ARBA00022741"/>
    </source>
</evidence>
<dbReference type="CDD" id="cd18797">
    <property type="entry name" value="SF2_C_Hrq"/>
    <property type="match status" value="1"/>
</dbReference>
<dbReference type="GO" id="GO:0006289">
    <property type="term" value="P:nucleotide-excision repair"/>
    <property type="evidence" value="ECO:0007669"/>
    <property type="project" value="TreeGrafter"/>
</dbReference>
<dbReference type="EMBL" id="ML179036">
    <property type="protein sequence ID" value="THV07834.1"/>
    <property type="molecule type" value="Genomic_DNA"/>
</dbReference>
<evidence type="ECO:0000259" key="4">
    <source>
        <dbReference type="PROSITE" id="PS51192"/>
    </source>
</evidence>
<keyword evidence="1" id="KW-0547">Nucleotide-binding</keyword>
<evidence type="ECO:0000256" key="3">
    <source>
        <dbReference type="SAM" id="MobiDB-lite"/>
    </source>
</evidence>
<dbReference type="GO" id="GO:0043138">
    <property type="term" value="F:3'-5' DNA helicase activity"/>
    <property type="evidence" value="ECO:0007669"/>
    <property type="project" value="TreeGrafter"/>
</dbReference>
<dbReference type="SUPFAM" id="SSF46785">
    <property type="entry name" value="Winged helix' DNA-binding domain"/>
    <property type="match status" value="1"/>
</dbReference>
<evidence type="ECO:0000259" key="5">
    <source>
        <dbReference type="PROSITE" id="PS51194"/>
    </source>
</evidence>
<dbReference type="InterPro" id="IPR018973">
    <property type="entry name" value="MZB"/>
</dbReference>
<dbReference type="OrthoDB" id="18781at2759"/>
<evidence type="ECO:0000256" key="2">
    <source>
        <dbReference type="ARBA" id="ARBA00022840"/>
    </source>
</evidence>
<accession>A0A4S8MZ53</accession>
<dbReference type="PANTHER" id="PTHR47957">
    <property type="entry name" value="ATP-DEPENDENT HELICASE HRQ1"/>
    <property type="match status" value="1"/>
</dbReference>
<reference evidence="6 7" key="1">
    <citation type="journal article" date="2019" name="Nat. Ecol. Evol.">
        <title>Megaphylogeny resolves global patterns of mushroom evolution.</title>
        <authorList>
            <person name="Varga T."/>
            <person name="Krizsan K."/>
            <person name="Foldi C."/>
            <person name="Dima B."/>
            <person name="Sanchez-Garcia M."/>
            <person name="Sanchez-Ramirez S."/>
            <person name="Szollosi G.J."/>
            <person name="Szarkandi J.G."/>
            <person name="Papp V."/>
            <person name="Albert L."/>
            <person name="Andreopoulos W."/>
            <person name="Angelini C."/>
            <person name="Antonin V."/>
            <person name="Barry K.W."/>
            <person name="Bougher N.L."/>
            <person name="Buchanan P."/>
            <person name="Buyck B."/>
            <person name="Bense V."/>
            <person name="Catcheside P."/>
            <person name="Chovatia M."/>
            <person name="Cooper J."/>
            <person name="Damon W."/>
            <person name="Desjardin D."/>
            <person name="Finy P."/>
            <person name="Geml J."/>
            <person name="Haridas S."/>
            <person name="Hughes K."/>
            <person name="Justo A."/>
            <person name="Karasinski D."/>
            <person name="Kautmanova I."/>
            <person name="Kiss B."/>
            <person name="Kocsube S."/>
            <person name="Kotiranta H."/>
            <person name="LaButti K.M."/>
            <person name="Lechner B.E."/>
            <person name="Liimatainen K."/>
            <person name="Lipzen A."/>
            <person name="Lukacs Z."/>
            <person name="Mihaltcheva S."/>
            <person name="Morgado L.N."/>
            <person name="Niskanen T."/>
            <person name="Noordeloos M.E."/>
            <person name="Ohm R.A."/>
            <person name="Ortiz-Santana B."/>
            <person name="Ovrebo C."/>
            <person name="Racz N."/>
            <person name="Riley R."/>
            <person name="Savchenko A."/>
            <person name="Shiryaev A."/>
            <person name="Soop K."/>
            <person name="Spirin V."/>
            <person name="Szebenyi C."/>
            <person name="Tomsovsky M."/>
            <person name="Tulloss R.E."/>
            <person name="Uehling J."/>
            <person name="Grigoriev I.V."/>
            <person name="Vagvolgyi C."/>
            <person name="Papp T."/>
            <person name="Martin F.M."/>
            <person name="Miettinen O."/>
            <person name="Hibbett D.S."/>
            <person name="Nagy L.G."/>
        </authorList>
    </citation>
    <scope>NUCLEOTIDE SEQUENCE [LARGE SCALE GENOMIC DNA]</scope>
    <source>
        <strain evidence="6 7">CBS 962.96</strain>
    </source>
</reference>
<dbReference type="Pfam" id="PF08839">
    <property type="entry name" value="CDT1"/>
    <property type="match status" value="1"/>
</dbReference>
<dbReference type="InterPro" id="IPR001650">
    <property type="entry name" value="Helicase_C-like"/>
</dbReference>
<feature type="compositionally biased region" description="Basic residues" evidence="3">
    <location>
        <begin position="59"/>
        <end position="69"/>
    </location>
</feature>
<dbReference type="InterPro" id="IPR014939">
    <property type="entry name" value="CDT1_Gemini-bd-like"/>
</dbReference>
<keyword evidence="7" id="KW-1185">Reference proteome</keyword>
<dbReference type="GO" id="GO:0005634">
    <property type="term" value="C:nucleus"/>
    <property type="evidence" value="ECO:0007669"/>
    <property type="project" value="TreeGrafter"/>
</dbReference>
<dbReference type="Pfam" id="PF00270">
    <property type="entry name" value="DEAD"/>
    <property type="match status" value="1"/>
</dbReference>
<evidence type="ECO:0000313" key="6">
    <source>
        <dbReference type="EMBL" id="THV07834.1"/>
    </source>
</evidence>
<dbReference type="InterPro" id="IPR011545">
    <property type="entry name" value="DEAD/DEAH_box_helicase_dom"/>
</dbReference>
<dbReference type="SUPFAM" id="SSF52540">
    <property type="entry name" value="P-loop containing nucleoside triphosphate hydrolases"/>
    <property type="match status" value="1"/>
</dbReference>
<dbReference type="Pfam" id="PF22982">
    <property type="entry name" value="WHD_HRQ1"/>
    <property type="match status" value="1"/>
</dbReference>
<dbReference type="GO" id="GO:0005524">
    <property type="term" value="F:ATP binding"/>
    <property type="evidence" value="ECO:0007669"/>
    <property type="project" value="UniProtKB-KW"/>
</dbReference>
<dbReference type="CDD" id="cd17923">
    <property type="entry name" value="DEXHc_Hrq1-like"/>
    <property type="match status" value="1"/>
</dbReference>
<dbReference type="InterPro" id="IPR036390">
    <property type="entry name" value="WH_DNA-bd_sf"/>
</dbReference>
<dbReference type="InterPro" id="IPR027417">
    <property type="entry name" value="P-loop_NTPase"/>
</dbReference>
<dbReference type="AlphaFoldDB" id="A0A4S8MZ53"/>
<dbReference type="Proteomes" id="UP000297245">
    <property type="component" value="Unassembled WGS sequence"/>
</dbReference>
<dbReference type="GO" id="GO:0003676">
    <property type="term" value="F:nucleic acid binding"/>
    <property type="evidence" value="ECO:0007669"/>
    <property type="project" value="InterPro"/>
</dbReference>
<feature type="domain" description="Helicase ATP-binding" evidence="4">
    <location>
        <begin position="360"/>
        <end position="543"/>
    </location>
</feature>